<keyword evidence="1" id="KW-0812">Transmembrane</keyword>
<feature type="transmembrane region" description="Helical" evidence="1">
    <location>
        <begin position="138"/>
        <end position="157"/>
    </location>
</feature>
<evidence type="ECO:0000256" key="1">
    <source>
        <dbReference type="SAM" id="Phobius"/>
    </source>
</evidence>
<keyword evidence="3" id="KW-1185">Reference proteome</keyword>
<gene>
    <name evidence="2" type="ORF">JOE68_003442</name>
</gene>
<keyword evidence="1" id="KW-0472">Membrane</keyword>
<evidence type="ECO:0000313" key="3">
    <source>
        <dbReference type="Proteomes" id="UP001195724"/>
    </source>
</evidence>
<keyword evidence="1" id="KW-1133">Transmembrane helix</keyword>
<dbReference type="RefSeq" id="WP_204843333.1">
    <property type="nucleotide sequence ID" value="NZ_JAFBCL010000001.1"/>
</dbReference>
<organism evidence="2 3">
    <name type="scientific">Saccharothrix algeriensis</name>
    <dbReference type="NCBI Taxonomy" id="173560"/>
    <lineage>
        <taxon>Bacteria</taxon>
        <taxon>Bacillati</taxon>
        <taxon>Actinomycetota</taxon>
        <taxon>Actinomycetes</taxon>
        <taxon>Pseudonocardiales</taxon>
        <taxon>Pseudonocardiaceae</taxon>
        <taxon>Saccharothrix</taxon>
    </lineage>
</organism>
<evidence type="ECO:0000313" key="2">
    <source>
        <dbReference type="EMBL" id="MBM7812577.1"/>
    </source>
</evidence>
<dbReference type="Proteomes" id="UP001195724">
    <property type="component" value="Unassembled WGS sequence"/>
</dbReference>
<sequence>MAGPGVKRAAVVPPRLVDLSRWLWIGSAVIGLGRFLVQLADREMLIEQLRRDRATAGLGQDELDAAVTGGVVFGLLMGGLLVLVYALLANRMAGGRNWARVVLTVFGGAGILLGVFRLIAVVSGFAAASGLVISPVDLAFGVVTMVVDAVALTLMYLPSVSGHFRSQRSVSAGPPQVANGL</sequence>
<feature type="transmembrane region" description="Helical" evidence="1">
    <location>
        <begin position="101"/>
        <end position="126"/>
    </location>
</feature>
<feature type="transmembrane region" description="Helical" evidence="1">
    <location>
        <begin position="65"/>
        <end position="89"/>
    </location>
</feature>
<name>A0ABS2S8N6_9PSEU</name>
<reference evidence="2 3" key="1">
    <citation type="submission" date="2021-01" db="EMBL/GenBank/DDBJ databases">
        <title>Sequencing the genomes of 1000 actinobacteria strains.</title>
        <authorList>
            <person name="Klenk H.-P."/>
        </authorList>
    </citation>
    <scope>NUCLEOTIDE SEQUENCE [LARGE SCALE GENOMIC DNA]</scope>
    <source>
        <strain evidence="2 3">DSM 44581</strain>
    </source>
</reference>
<proteinExistence type="predicted"/>
<comment type="caution">
    <text evidence="2">The sequence shown here is derived from an EMBL/GenBank/DDBJ whole genome shotgun (WGS) entry which is preliminary data.</text>
</comment>
<accession>A0ABS2S8N6</accession>
<protein>
    <submittedName>
        <fullName evidence="2">Uncharacterized protein</fullName>
    </submittedName>
</protein>
<dbReference type="EMBL" id="JAFBCL010000001">
    <property type="protein sequence ID" value="MBM7812577.1"/>
    <property type="molecule type" value="Genomic_DNA"/>
</dbReference>